<sequence length="99" mass="11224">MSCGKMYIGQTGRCINTRLTEHKRALANNAYSHLRRHCLECGCSPLFSETKILASHRDKMTREVIEAFHIAKRKDYCISQASITLSDCEVGFLENTLSL</sequence>
<reference evidence="1" key="1">
    <citation type="submission" date="2019-09" db="EMBL/GenBank/DDBJ databases">
        <title>Organ-specific transcriptomic study of the physiology of the cattle tick, Rhipicephalus microplus.</title>
        <authorList>
            <person name="Tirloni L."/>
            <person name="Braz G."/>
            <person name="Gandara A.C.P."/>
            <person name="Sabadin G.A."/>
            <person name="da Silva R.M."/>
            <person name="Guizzo M.G."/>
            <person name="Machado J.A."/>
            <person name="Costa E.P."/>
            <person name="Gomes H.F."/>
            <person name="Moraes J."/>
            <person name="Mota M.B.S."/>
            <person name="Mesquita R.D."/>
            <person name="Alvarenga P.H."/>
            <person name="Alves F."/>
            <person name="Seixas A."/>
            <person name="da Fonseca R.N."/>
            <person name="Fogaca A."/>
            <person name="Logullo C."/>
            <person name="Tanaka A."/>
            <person name="Daffre S."/>
            <person name="Termignoni C."/>
            <person name="Vaz I.S.Jr."/>
            <person name="Oliveira P.L."/>
            <person name="Ribeiro J.M."/>
        </authorList>
    </citation>
    <scope>NUCLEOTIDE SEQUENCE</scope>
    <source>
        <strain evidence="1">Porto Alegre</strain>
    </source>
</reference>
<proteinExistence type="predicted"/>
<accession>A0A6M2CSQ5</accession>
<evidence type="ECO:0000313" key="1">
    <source>
        <dbReference type="EMBL" id="NOV36540.1"/>
    </source>
</evidence>
<dbReference type="OrthoDB" id="6782675at2759"/>
<protein>
    <submittedName>
        <fullName evidence="1">Putative tick transposon</fullName>
    </submittedName>
</protein>
<dbReference type="AlphaFoldDB" id="A0A6M2CSQ5"/>
<name>A0A6M2CSQ5_RHIMP</name>
<dbReference type="EMBL" id="GHWJ01003803">
    <property type="protein sequence ID" value="NOV36540.1"/>
    <property type="molecule type" value="Transcribed_RNA"/>
</dbReference>
<dbReference type="VEuPathDB" id="VectorBase:LOC119181381"/>
<dbReference type="Gene3D" id="3.40.1440.10">
    <property type="entry name" value="GIY-YIG endonuclease"/>
    <property type="match status" value="1"/>
</dbReference>
<organism evidence="1">
    <name type="scientific">Rhipicephalus microplus</name>
    <name type="common">Cattle tick</name>
    <name type="synonym">Boophilus microplus</name>
    <dbReference type="NCBI Taxonomy" id="6941"/>
    <lineage>
        <taxon>Eukaryota</taxon>
        <taxon>Metazoa</taxon>
        <taxon>Ecdysozoa</taxon>
        <taxon>Arthropoda</taxon>
        <taxon>Chelicerata</taxon>
        <taxon>Arachnida</taxon>
        <taxon>Acari</taxon>
        <taxon>Parasitiformes</taxon>
        <taxon>Ixodida</taxon>
        <taxon>Ixodoidea</taxon>
        <taxon>Ixodidae</taxon>
        <taxon>Rhipicephalinae</taxon>
        <taxon>Rhipicephalus</taxon>
        <taxon>Boophilus</taxon>
    </lineage>
</organism>
<dbReference type="InterPro" id="IPR035901">
    <property type="entry name" value="GIY-YIG_endonuc_sf"/>
</dbReference>